<comment type="caution">
    <text evidence="1">The sequence shown here is derived from an EMBL/GenBank/DDBJ whole genome shotgun (WGS) entry which is preliminary data.</text>
</comment>
<dbReference type="Proteomes" id="UP001054837">
    <property type="component" value="Unassembled WGS sequence"/>
</dbReference>
<keyword evidence="2" id="KW-1185">Reference proteome</keyword>
<protein>
    <submittedName>
        <fullName evidence="1">Uncharacterized protein</fullName>
    </submittedName>
</protein>
<gene>
    <name evidence="1" type="ORF">CDAR_585411</name>
</gene>
<organism evidence="1 2">
    <name type="scientific">Caerostris darwini</name>
    <dbReference type="NCBI Taxonomy" id="1538125"/>
    <lineage>
        <taxon>Eukaryota</taxon>
        <taxon>Metazoa</taxon>
        <taxon>Ecdysozoa</taxon>
        <taxon>Arthropoda</taxon>
        <taxon>Chelicerata</taxon>
        <taxon>Arachnida</taxon>
        <taxon>Araneae</taxon>
        <taxon>Araneomorphae</taxon>
        <taxon>Entelegynae</taxon>
        <taxon>Araneoidea</taxon>
        <taxon>Araneidae</taxon>
        <taxon>Caerostris</taxon>
    </lineage>
</organism>
<sequence>MTFFARARFFDCEDDSSPKVGAGHGEVGEEDAQSPWRFPRRLLFTRTVAKREDHVFRRGALQIVCSLKGFGVNKHSCTKPQLWQVACTPPETGHPFEETPHP</sequence>
<evidence type="ECO:0000313" key="1">
    <source>
        <dbReference type="EMBL" id="GIY88474.1"/>
    </source>
</evidence>
<evidence type="ECO:0000313" key="2">
    <source>
        <dbReference type="Proteomes" id="UP001054837"/>
    </source>
</evidence>
<reference evidence="1 2" key="1">
    <citation type="submission" date="2021-06" db="EMBL/GenBank/DDBJ databases">
        <title>Caerostris darwini draft genome.</title>
        <authorList>
            <person name="Kono N."/>
            <person name="Arakawa K."/>
        </authorList>
    </citation>
    <scope>NUCLEOTIDE SEQUENCE [LARGE SCALE GENOMIC DNA]</scope>
</reference>
<dbReference type="EMBL" id="BPLQ01015494">
    <property type="protein sequence ID" value="GIY88474.1"/>
    <property type="molecule type" value="Genomic_DNA"/>
</dbReference>
<dbReference type="AlphaFoldDB" id="A0AAV4X3X3"/>
<name>A0AAV4X3X3_9ARAC</name>
<accession>A0AAV4X3X3</accession>
<proteinExistence type="predicted"/>